<dbReference type="GO" id="GO:0016787">
    <property type="term" value="F:hydrolase activity"/>
    <property type="evidence" value="ECO:0007669"/>
    <property type="project" value="UniProtKB-KW"/>
</dbReference>
<dbReference type="Proteomes" id="UP000314011">
    <property type="component" value="Unassembled WGS sequence"/>
</dbReference>
<comment type="caution">
    <text evidence="2">The sequence shown here is derived from an EMBL/GenBank/DDBJ whole genome shotgun (WGS) entry which is preliminary data.</text>
</comment>
<dbReference type="InterPro" id="IPR029058">
    <property type="entry name" value="AB_hydrolase_fold"/>
</dbReference>
<evidence type="ECO:0000313" key="2">
    <source>
        <dbReference type="EMBL" id="TNY30894.1"/>
    </source>
</evidence>
<organism evidence="2 3">
    <name type="scientific">Pelagovum pacificum</name>
    <dbReference type="NCBI Taxonomy" id="2588711"/>
    <lineage>
        <taxon>Bacteria</taxon>
        <taxon>Pseudomonadati</taxon>
        <taxon>Pseudomonadota</taxon>
        <taxon>Alphaproteobacteria</taxon>
        <taxon>Rhodobacterales</taxon>
        <taxon>Paracoccaceae</taxon>
        <taxon>Pelagovum</taxon>
    </lineage>
</organism>
<accession>A0A5C5G854</accession>
<sequence>MKLEHLPTQLAEAEANIPGIRPGCEKCVTYFDGPQKTPLSVVYIHGFSASRHEISPIPERIAQELGANLFATRLNGHGIDGAAMGKATFADWKKDMEEAAGIAREIGERTLWIGCSTGATLITLAAAQGVEMAGAMLVSPNFGLAVQPGQWILEAPGIETWGPKLMGHVPSMAIRNEGHARYWTTSYPTQAVFPMRDAVRAVKEVDYGAMDVPALFFYNRQDMVVSPAATEAAILEWGAPVEKLALKLEKGDDSTGHIIAGDIFSPHQTERVFKRSMLWLERLGLLN</sequence>
<keyword evidence="2" id="KW-0378">Hydrolase</keyword>
<dbReference type="EMBL" id="VFFF01000003">
    <property type="protein sequence ID" value="TNY30894.1"/>
    <property type="molecule type" value="Genomic_DNA"/>
</dbReference>
<dbReference type="SUPFAM" id="SSF53474">
    <property type="entry name" value="alpha/beta-Hydrolases"/>
    <property type="match status" value="1"/>
</dbReference>
<proteinExistence type="predicted"/>
<gene>
    <name evidence="2" type="ORF">FHY64_17460</name>
</gene>
<dbReference type="AlphaFoldDB" id="A0A5C5G854"/>
<feature type="domain" description="Serine aminopeptidase S33" evidence="1">
    <location>
        <begin position="40"/>
        <end position="237"/>
    </location>
</feature>
<name>A0A5C5G854_9RHOB</name>
<dbReference type="RefSeq" id="WP_140197159.1">
    <property type="nucleotide sequence ID" value="NZ_CP065915.1"/>
</dbReference>
<reference evidence="2 3" key="1">
    <citation type="submission" date="2019-06" db="EMBL/GenBank/DDBJ databases">
        <title>Genome of new Rhodobacteraceae sp. SM1903.</title>
        <authorList>
            <person name="Ren X."/>
        </authorList>
    </citation>
    <scope>NUCLEOTIDE SEQUENCE [LARGE SCALE GENOMIC DNA]</scope>
    <source>
        <strain evidence="2 3">SM1903</strain>
    </source>
</reference>
<keyword evidence="3" id="KW-1185">Reference proteome</keyword>
<evidence type="ECO:0000259" key="1">
    <source>
        <dbReference type="Pfam" id="PF12146"/>
    </source>
</evidence>
<dbReference type="OrthoDB" id="5416147at2"/>
<evidence type="ECO:0000313" key="3">
    <source>
        <dbReference type="Proteomes" id="UP000314011"/>
    </source>
</evidence>
<dbReference type="Pfam" id="PF12146">
    <property type="entry name" value="Hydrolase_4"/>
    <property type="match status" value="1"/>
</dbReference>
<protein>
    <submittedName>
        <fullName evidence="2">Alpha/beta hydrolase</fullName>
    </submittedName>
</protein>
<dbReference type="InterPro" id="IPR022742">
    <property type="entry name" value="Hydrolase_4"/>
</dbReference>
<dbReference type="Gene3D" id="3.40.50.1820">
    <property type="entry name" value="alpha/beta hydrolase"/>
    <property type="match status" value="1"/>
</dbReference>